<sequence length="143" mass="14865">MKIKRKGSVVWSGGLKDGKGEISTESGALSSYPYGFAARFEGQKGSNPEELIGAAHSACFTMALSKILGEAGVTAEKMQTSAAVTLEQVDGGFAITAIHLDLKANVPGVSKEEFETLAGKAKAGCPVSKVLDTEITLDVTLDE</sequence>
<dbReference type="Gene3D" id="3.30.300.20">
    <property type="match status" value="1"/>
</dbReference>
<gene>
    <name evidence="1" type="ORF">C5Y93_28125</name>
</gene>
<dbReference type="AlphaFoldDB" id="A0A2S8GCM7"/>
<dbReference type="PANTHER" id="PTHR42830:SF1">
    <property type="entry name" value="OSMOTICALLY INDUCIBLE FAMILY PROTEIN"/>
    <property type="match status" value="1"/>
</dbReference>
<protein>
    <submittedName>
        <fullName evidence="1">OsmC family peroxiredoxin</fullName>
    </submittedName>
</protein>
<organism evidence="1 2">
    <name type="scientific">Blastopirellula marina</name>
    <dbReference type="NCBI Taxonomy" id="124"/>
    <lineage>
        <taxon>Bacteria</taxon>
        <taxon>Pseudomonadati</taxon>
        <taxon>Planctomycetota</taxon>
        <taxon>Planctomycetia</taxon>
        <taxon>Pirellulales</taxon>
        <taxon>Pirellulaceae</taxon>
        <taxon>Blastopirellula</taxon>
    </lineage>
</organism>
<proteinExistence type="predicted"/>
<dbReference type="InterPro" id="IPR036102">
    <property type="entry name" value="OsmC/Ohrsf"/>
</dbReference>
<reference evidence="1 2" key="1">
    <citation type="submission" date="2018-02" db="EMBL/GenBank/DDBJ databases">
        <title>Comparative genomes isolates from brazilian mangrove.</title>
        <authorList>
            <person name="Araujo J.E."/>
            <person name="Taketani R.G."/>
            <person name="Silva M.C.P."/>
            <person name="Loureco M.V."/>
            <person name="Andreote F.D."/>
        </authorList>
    </citation>
    <scope>NUCLEOTIDE SEQUENCE [LARGE SCALE GENOMIC DNA]</scope>
    <source>
        <strain evidence="1 2">Nap-Phe MGV</strain>
    </source>
</reference>
<evidence type="ECO:0000313" key="1">
    <source>
        <dbReference type="EMBL" id="PQO42216.1"/>
    </source>
</evidence>
<dbReference type="OrthoDB" id="9807532at2"/>
<dbReference type="SUPFAM" id="SSF82784">
    <property type="entry name" value="OsmC-like"/>
    <property type="match status" value="1"/>
</dbReference>
<dbReference type="NCBIfam" id="TIGR03562">
    <property type="entry name" value="osmo_induc_OsmC"/>
    <property type="match status" value="1"/>
</dbReference>
<dbReference type="RefSeq" id="WP_105338797.1">
    <property type="nucleotide sequence ID" value="NZ_PUHZ01000025.1"/>
</dbReference>
<name>A0A2S8GCM7_9BACT</name>
<dbReference type="GO" id="GO:0006979">
    <property type="term" value="P:response to oxidative stress"/>
    <property type="evidence" value="ECO:0007669"/>
    <property type="project" value="InterPro"/>
</dbReference>
<dbReference type="Pfam" id="PF02566">
    <property type="entry name" value="OsmC"/>
    <property type="match status" value="1"/>
</dbReference>
<dbReference type="Proteomes" id="UP000237819">
    <property type="component" value="Unassembled WGS sequence"/>
</dbReference>
<dbReference type="InterPro" id="IPR015946">
    <property type="entry name" value="KH_dom-like_a/b"/>
</dbReference>
<evidence type="ECO:0000313" key="2">
    <source>
        <dbReference type="Proteomes" id="UP000237819"/>
    </source>
</evidence>
<dbReference type="EMBL" id="PUHZ01000025">
    <property type="protein sequence ID" value="PQO42216.1"/>
    <property type="molecule type" value="Genomic_DNA"/>
</dbReference>
<dbReference type="PANTHER" id="PTHR42830">
    <property type="entry name" value="OSMOTICALLY INDUCIBLE FAMILY PROTEIN"/>
    <property type="match status" value="1"/>
</dbReference>
<accession>A0A2S8GCM7</accession>
<dbReference type="GO" id="GO:0004601">
    <property type="term" value="F:peroxidase activity"/>
    <property type="evidence" value="ECO:0007669"/>
    <property type="project" value="InterPro"/>
</dbReference>
<dbReference type="InterPro" id="IPR052707">
    <property type="entry name" value="OsmC_Ohr_Peroxiredoxin"/>
</dbReference>
<dbReference type="InterPro" id="IPR003718">
    <property type="entry name" value="OsmC/Ohr_fam"/>
</dbReference>
<comment type="caution">
    <text evidence="1">The sequence shown here is derived from an EMBL/GenBank/DDBJ whole genome shotgun (WGS) entry which is preliminary data.</text>
</comment>
<dbReference type="InterPro" id="IPR019904">
    <property type="entry name" value="Peroxiredoxin_OsmC"/>
</dbReference>